<feature type="domain" description="Peptidase S1" evidence="1">
    <location>
        <begin position="125"/>
        <end position="280"/>
    </location>
</feature>
<evidence type="ECO:0000313" key="2">
    <source>
        <dbReference type="EMBL" id="MPQ43683.1"/>
    </source>
</evidence>
<sequence length="302" mass="33104">MINKKNHIILCICKNNYKNFLCFKNVLGLGLGMKYTNSKNTNHLCIQVLVQKKESLCKLKYNDIIPKSYMNIATDIVEIGNAEAYALSSKIRPVQCGYSISPVNRFYSGTCGCIVERGSQQNMEYFLLSNNHVLADSNRIALGTQIVQPSRMDGGRITDVIANLTNFIPINYGFQGNLVDCAIARIRDNSIISNKIAWAGYPTGINNAIIGEQVEKIGRTTGRTSGLVRTIGTTLIITVGGRPALFQNQITLERMSQPGDSGSVVLNKNNEAVGLLMGGSPSISIANDFRTVLNSLRVNLTY</sequence>
<gene>
    <name evidence="2" type="ORF">GBZ86_07925</name>
</gene>
<comment type="caution">
    <text evidence="2">The sequence shown here is derived from an EMBL/GenBank/DDBJ whole genome shotgun (WGS) entry which is preliminary data.</text>
</comment>
<accession>A0A6I1MLS1</accession>
<dbReference type="Gene3D" id="2.40.10.10">
    <property type="entry name" value="Trypsin-like serine proteases"/>
    <property type="match status" value="1"/>
</dbReference>
<evidence type="ECO:0000259" key="1">
    <source>
        <dbReference type="Pfam" id="PF00089"/>
    </source>
</evidence>
<dbReference type="InterPro" id="IPR009003">
    <property type="entry name" value="Peptidase_S1_PA"/>
</dbReference>
<reference evidence="2 3" key="1">
    <citation type="submission" date="2019-10" db="EMBL/GenBank/DDBJ databases">
        <title>The Genome Sequence of Clostridium tarantellae Isolated from Fish Brain.</title>
        <authorList>
            <person name="Bano L."/>
            <person name="Kiel M."/>
            <person name="Sales G."/>
            <person name="Doxey A.C."/>
            <person name="Mansfield M.J."/>
            <person name="Schiavone M."/>
            <person name="Rossetto O."/>
            <person name="Pirazzini M."/>
            <person name="Dobrindt U."/>
            <person name="Montecucco C."/>
        </authorList>
    </citation>
    <scope>NUCLEOTIDE SEQUENCE [LARGE SCALE GENOMIC DNA]</scope>
    <source>
        <strain evidence="2 3">DSM 3997</strain>
    </source>
</reference>
<keyword evidence="3" id="KW-1185">Reference proteome</keyword>
<dbReference type="InterPro" id="IPR043504">
    <property type="entry name" value="Peptidase_S1_PA_chymotrypsin"/>
</dbReference>
<dbReference type="Pfam" id="PF00089">
    <property type="entry name" value="Trypsin"/>
    <property type="match status" value="1"/>
</dbReference>
<dbReference type="Proteomes" id="UP000430345">
    <property type="component" value="Unassembled WGS sequence"/>
</dbReference>
<dbReference type="GO" id="GO:0006508">
    <property type="term" value="P:proteolysis"/>
    <property type="evidence" value="ECO:0007669"/>
    <property type="project" value="InterPro"/>
</dbReference>
<dbReference type="InterPro" id="IPR001254">
    <property type="entry name" value="Trypsin_dom"/>
</dbReference>
<organism evidence="2 3">
    <name type="scientific">Clostridium tarantellae</name>
    <dbReference type="NCBI Taxonomy" id="39493"/>
    <lineage>
        <taxon>Bacteria</taxon>
        <taxon>Bacillati</taxon>
        <taxon>Bacillota</taxon>
        <taxon>Clostridia</taxon>
        <taxon>Eubacteriales</taxon>
        <taxon>Clostridiaceae</taxon>
        <taxon>Clostridium</taxon>
    </lineage>
</organism>
<proteinExistence type="predicted"/>
<dbReference type="EMBL" id="WHJC01000094">
    <property type="protein sequence ID" value="MPQ43683.1"/>
    <property type="molecule type" value="Genomic_DNA"/>
</dbReference>
<dbReference type="RefSeq" id="WP_152889423.1">
    <property type="nucleotide sequence ID" value="NZ_WHJC01000094.1"/>
</dbReference>
<dbReference type="SUPFAM" id="SSF50494">
    <property type="entry name" value="Trypsin-like serine proteases"/>
    <property type="match status" value="1"/>
</dbReference>
<dbReference type="GO" id="GO:0004252">
    <property type="term" value="F:serine-type endopeptidase activity"/>
    <property type="evidence" value="ECO:0007669"/>
    <property type="project" value="InterPro"/>
</dbReference>
<protein>
    <recommendedName>
        <fullName evidence="1">Peptidase S1 domain-containing protein</fullName>
    </recommendedName>
</protein>
<dbReference type="AlphaFoldDB" id="A0A6I1MLS1"/>
<evidence type="ECO:0000313" key="3">
    <source>
        <dbReference type="Proteomes" id="UP000430345"/>
    </source>
</evidence>
<name>A0A6I1MLS1_9CLOT</name>
<dbReference type="OrthoDB" id="104542at2"/>